<proteinExistence type="predicted"/>
<protein>
    <submittedName>
        <fullName evidence="1">Transposon Ty3-G Gag-Pol polyprotein</fullName>
    </submittedName>
</protein>
<name>A0A4Y2SXH6_ARAVE</name>
<keyword evidence="2" id="KW-1185">Reference proteome</keyword>
<feature type="non-terminal residue" evidence="1">
    <location>
        <position position="28"/>
    </location>
</feature>
<sequence>MLIHGKIFGCGNMLMSICMAGYIERDEF</sequence>
<dbReference type="Proteomes" id="UP000499080">
    <property type="component" value="Unassembled WGS sequence"/>
</dbReference>
<evidence type="ECO:0000313" key="2">
    <source>
        <dbReference type="Proteomes" id="UP000499080"/>
    </source>
</evidence>
<dbReference type="EMBL" id="BGPR01024164">
    <property type="protein sequence ID" value="GBN91996.1"/>
    <property type="molecule type" value="Genomic_DNA"/>
</dbReference>
<gene>
    <name evidence="1" type="primary">TY3B-G_535</name>
    <name evidence="1" type="ORF">AVEN_73024_1</name>
</gene>
<organism evidence="1 2">
    <name type="scientific">Araneus ventricosus</name>
    <name type="common">Orbweaver spider</name>
    <name type="synonym">Epeira ventricosa</name>
    <dbReference type="NCBI Taxonomy" id="182803"/>
    <lineage>
        <taxon>Eukaryota</taxon>
        <taxon>Metazoa</taxon>
        <taxon>Ecdysozoa</taxon>
        <taxon>Arthropoda</taxon>
        <taxon>Chelicerata</taxon>
        <taxon>Arachnida</taxon>
        <taxon>Araneae</taxon>
        <taxon>Araneomorphae</taxon>
        <taxon>Entelegynae</taxon>
        <taxon>Araneoidea</taxon>
        <taxon>Araneidae</taxon>
        <taxon>Araneus</taxon>
    </lineage>
</organism>
<evidence type="ECO:0000313" key="1">
    <source>
        <dbReference type="EMBL" id="GBN91996.1"/>
    </source>
</evidence>
<comment type="caution">
    <text evidence="1">The sequence shown here is derived from an EMBL/GenBank/DDBJ whole genome shotgun (WGS) entry which is preliminary data.</text>
</comment>
<reference evidence="1 2" key="1">
    <citation type="journal article" date="2019" name="Sci. Rep.">
        <title>Orb-weaving spider Araneus ventricosus genome elucidates the spidroin gene catalogue.</title>
        <authorList>
            <person name="Kono N."/>
            <person name="Nakamura H."/>
            <person name="Ohtoshi R."/>
            <person name="Moran D.A.P."/>
            <person name="Shinohara A."/>
            <person name="Yoshida Y."/>
            <person name="Fujiwara M."/>
            <person name="Mori M."/>
            <person name="Tomita M."/>
            <person name="Arakawa K."/>
        </authorList>
    </citation>
    <scope>NUCLEOTIDE SEQUENCE [LARGE SCALE GENOMIC DNA]</scope>
</reference>
<accession>A0A4Y2SXH6</accession>
<dbReference type="AlphaFoldDB" id="A0A4Y2SXH6"/>